<evidence type="ECO:0000256" key="5">
    <source>
        <dbReference type="ARBA" id="ARBA00022989"/>
    </source>
</evidence>
<feature type="transmembrane region" description="Helical" evidence="8">
    <location>
        <begin position="461"/>
        <end position="479"/>
    </location>
</feature>
<evidence type="ECO:0000259" key="9">
    <source>
        <dbReference type="PROSITE" id="PS51202"/>
    </source>
</evidence>
<accession>A0A502FG62</accession>
<protein>
    <submittedName>
        <fullName evidence="10">SLC13 family permease</fullName>
    </submittedName>
</protein>
<feature type="transmembrane region" description="Helical" evidence="8">
    <location>
        <begin position="491"/>
        <end position="512"/>
    </location>
</feature>
<sequence>MTLDQALAFALMGVTIGFFLWGRFAYDAVALGALLAGVLLGVVPADKAFEGFSDDVVLIVAAALVISQAVARSGAVETILRPITPRLRTVSVQVPVLVGATMLLSVFTKNVGALAIMMPVALQIARRTGTPPAAMLMPMAAAAMVGGVVTLVGTAPNIIMSRVREELTGTPFHMFDYTPVGLGVCAVALLFLSVGWRLLPGGRRGAASMEAAFNISHYTLEARLPDEGEAVGLTVAELEALAEGEVQVSAVLPPRQSSPDGADEAMAKGAGAEPSPDHPLPAGQALILRGEPADLERLVARAELILAEDEFTRDDPDTDADDQQVMEGVITGDSPMVGRTPAALSLRNRHGLSLLAVSRRGERHIQERLSDLRLRAGDVVLLRGLAASMPDKMGELRVLPLAERDMALGRGRRSWIPLAVLAAAMAIVAAGLLPIAVAFFGAVVAMFALRVMSARDAYQAVDWPVVVLLAALIPVSGAIQHTGGTDLLAGWLTGAVQGLPGMAALGVTMMLAMAVTPFLNNAATVLVMGPIAATLASKLGLNPDPFLMAVALGAASDFLTPIGHQCNTLVMGPGGYRFGDYARLGLPLSILMLLVGVPLIALFWPLAPH</sequence>
<feature type="transmembrane region" description="Helical" evidence="8">
    <location>
        <begin position="96"/>
        <end position="122"/>
    </location>
</feature>
<evidence type="ECO:0000313" key="10">
    <source>
        <dbReference type="EMBL" id="TPG48418.1"/>
    </source>
</evidence>
<feature type="transmembrane region" description="Helical" evidence="8">
    <location>
        <begin position="416"/>
        <end position="449"/>
    </location>
</feature>
<feature type="transmembrane region" description="Helical" evidence="8">
    <location>
        <begin position="180"/>
        <end position="199"/>
    </location>
</feature>
<feature type="region of interest" description="Disordered" evidence="7">
    <location>
        <begin position="252"/>
        <end position="280"/>
    </location>
</feature>
<evidence type="ECO:0000256" key="3">
    <source>
        <dbReference type="ARBA" id="ARBA00022692"/>
    </source>
</evidence>
<dbReference type="Gene3D" id="3.30.70.1450">
    <property type="entry name" value="Regulator of K+ conductance, C-terminal domain"/>
    <property type="match status" value="1"/>
</dbReference>
<dbReference type="Pfam" id="PF02080">
    <property type="entry name" value="TrkA_C"/>
    <property type="match status" value="1"/>
</dbReference>
<evidence type="ECO:0000256" key="7">
    <source>
        <dbReference type="SAM" id="MobiDB-lite"/>
    </source>
</evidence>
<evidence type="ECO:0000256" key="4">
    <source>
        <dbReference type="ARBA" id="ARBA00022737"/>
    </source>
</evidence>
<dbReference type="RefSeq" id="WP_140886039.1">
    <property type="nucleotide sequence ID" value="NZ_RCZP01000032.1"/>
</dbReference>
<dbReference type="InterPro" id="IPR004680">
    <property type="entry name" value="Cit_transptr-like_dom"/>
</dbReference>
<keyword evidence="3 8" id="KW-0812">Transmembrane</keyword>
<gene>
    <name evidence="10" type="ORF">EAH89_22825</name>
</gene>
<dbReference type="GO" id="GO:0005886">
    <property type="term" value="C:plasma membrane"/>
    <property type="evidence" value="ECO:0007669"/>
    <property type="project" value="TreeGrafter"/>
</dbReference>
<dbReference type="SUPFAM" id="SSF116726">
    <property type="entry name" value="TrkA C-terminal domain-like"/>
    <property type="match status" value="2"/>
</dbReference>
<dbReference type="PANTHER" id="PTHR43652">
    <property type="entry name" value="BASIC AMINO ACID ANTIPORTER YFCC-RELATED"/>
    <property type="match status" value="1"/>
</dbReference>
<keyword evidence="11" id="KW-1185">Reference proteome</keyword>
<dbReference type="OrthoDB" id="9809303at2"/>
<feature type="transmembrane region" description="Helical" evidence="8">
    <location>
        <begin position="134"/>
        <end position="160"/>
    </location>
</feature>
<dbReference type="AlphaFoldDB" id="A0A502FG62"/>
<dbReference type="Pfam" id="PF03600">
    <property type="entry name" value="CitMHS"/>
    <property type="match status" value="1"/>
</dbReference>
<proteinExistence type="predicted"/>
<dbReference type="InterPro" id="IPR036721">
    <property type="entry name" value="RCK_C_sf"/>
</dbReference>
<keyword evidence="2" id="KW-0813">Transport</keyword>
<feature type="transmembrane region" description="Helical" evidence="8">
    <location>
        <begin position="30"/>
        <end position="49"/>
    </location>
</feature>
<organism evidence="10 11">
    <name type="scientific">Muricoccus nepalensis</name>
    <dbReference type="NCBI Taxonomy" id="1854500"/>
    <lineage>
        <taxon>Bacteria</taxon>
        <taxon>Pseudomonadati</taxon>
        <taxon>Pseudomonadota</taxon>
        <taxon>Alphaproteobacteria</taxon>
        <taxon>Acetobacterales</taxon>
        <taxon>Roseomonadaceae</taxon>
        <taxon>Muricoccus</taxon>
    </lineage>
</organism>
<feature type="transmembrane region" description="Helical" evidence="8">
    <location>
        <begin position="584"/>
        <end position="607"/>
    </location>
</feature>
<dbReference type="EMBL" id="RCZP01000032">
    <property type="protein sequence ID" value="TPG48418.1"/>
    <property type="molecule type" value="Genomic_DNA"/>
</dbReference>
<dbReference type="PROSITE" id="PS51202">
    <property type="entry name" value="RCK_C"/>
    <property type="match status" value="1"/>
</dbReference>
<dbReference type="PANTHER" id="PTHR43652:SF2">
    <property type="entry name" value="BASIC AMINO ACID ANTIPORTER YFCC-RELATED"/>
    <property type="match status" value="1"/>
</dbReference>
<dbReference type="InterPro" id="IPR006037">
    <property type="entry name" value="RCK_C"/>
</dbReference>
<dbReference type="GO" id="GO:0008324">
    <property type="term" value="F:monoatomic cation transmembrane transporter activity"/>
    <property type="evidence" value="ECO:0007669"/>
    <property type="project" value="InterPro"/>
</dbReference>
<keyword evidence="5 8" id="KW-1133">Transmembrane helix</keyword>
<feature type="transmembrane region" description="Helical" evidence="8">
    <location>
        <begin position="7"/>
        <end position="24"/>
    </location>
</feature>
<evidence type="ECO:0000256" key="6">
    <source>
        <dbReference type="ARBA" id="ARBA00023136"/>
    </source>
</evidence>
<comment type="subcellular location">
    <subcellularLocation>
        <location evidence="1">Membrane</location>
        <topology evidence="1">Multi-pass membrane protein</topology>
    </subcellularLocation>
</comment>
<evidence type="ECO:0000313" key="11">
    <source>
        <dbReference type="Proteomes" id="UP000317078"/>
    </source>
</evidence>
<evidence type="ECO:0000256" key="1">
    <source>
        <dbReference type="ARBA" id="ARBA00004141"/>
    </source>
</evidence>
<dbReference type="GO" id="GO:0006813">
    <property type="term" value="P:potassium ion transport"/>
    <property type="evidence" value="ECO:0007669"/>
    <property type="project" value="InterPro"/>
</dbReference>
<feature type="transmembrane region" description="Helical" evidence="8">
    <location>
        <begin position="56"/>
        <end position="76"/>
    </location>
</feature>
<comment type="caution">
    <text evidence="10">The sequence shown here is derived from an EMBL/GenBank/DDBJ whole genome shotgun (WGS) entry which is preliminary data.</text>
</comment>
<feature type="transmembrane region" description="Helical" evidence="8">
    <location>
        <begin position="518"/>
        <end position="539"/>
    </location>
</feature>
<evidence type="ECO:0000256" key="2">
    <source>
        <dbReference type="ARBA" id="ARBA00022448"/>
    </source>
</evidence>
<dbReference type="Proteomes" id="UP000317078">
    <property type="component" value="Unassembled WGS sequence"/>
</dbReference>
<dbReference type="InterPro" id="IPR051679">
    <property type="entry name" value="DASS-Related_Transporters"/>
</dbReference>
<evidence type="ECO:0000256" key="8">
    <source>
        <dbReference type="SAM" id="Phobius"/>
    </source>
</evidence>
<reference evidence="10 11" key="1">
    <citation type="journal article" date="2019" name="Environ. Microbiol.">
        <title>Species interactions and distinct microbial communities in high Arctic permafrost affected cryosols are associated with the CH4 and CO2 gas fluxes.</title>
        <authorList>
            <person name="Altshuler I."/>
            <person name="Hamel J."/>
            <person name="Turney S."/>
            <person name="Magnuson E."/>
            <person name="Levesque R."/>
            <person name="Greer C."/>
            <person name="Whyte L.G."/>
        </authorList>
    </citation>
    <scope>NUCLEOTIDE SEQUENCE [LARGE SCALE GENOMIC DNA]</scope>
    <source>
        <strain evidence="10 11">S9.3B</strain>
    </source>
</reference>
<name>A0A502FG62_9PROT</name>
<keyword evidence="4" id="KW-0677">Repeat</keyword>
<feature type="domain" description="RCK C-terminal" evidence="9">
    <location>
        <begin position="313"/>
        <end position="399"/>
    </location>
</feature>
<feature type="transmembrane region" description="Helical" evidence="8">
    <location>
        <begin position="546"/>
        <end position="564"/>
    </location>
</feature>
<keyword evidence="6 8" id="KW-0472">Membrane</keyword>